<dbReference type="Pfam" id="PF07587">
    <property type="entry name" value="PSD1"/>
    <property type="match status" value="1"/>
</dbReference>
<dbReference type="AlphaFoldDB" id="A0A6I6A9A7"/>
<feature type="coiled-coil region" evidence="1">
    <location>
        <begin position="399"/>
        <end position="426"/>
    </location>
</feature>
<feature type="domain" description="DUF1549" evidence="3">
    <location>
        <begin position="180"/>
        <end position="384"/>
    </location>
</feature>
<dbReference type="Gene3D" id="2.60.120.200">
    <property type="match status" value="1"/>
</dbReference>
<sequence>MKETKFMRLLAVSLLLLISVPAVHAADKTQTPNAADAHQQLKFFEKNVRPLLIKHCLECHGEKKQKGELRLDSLKAMLQGGESGSASVVPGKSSESLLIEAIKYESYEMPPEKKLSDKEIAVLTRWVDEGAFWPQHEDHVIKQRKNETFFTEEDRSFWVFQPVEEPKVPQVDQAQWSKNPVDAFVYRRLKKEGLTPADEASRTVLIRRAYFDLLGLPPTVEQINAFVNDPSPDAWPRLIDELLESPHYGEKWARHWLDVVRYAESDGFNQDAFRPEIWRYRDYVIESFNSDKPYSRFVKEQLAGDEIAPEDPNALAATGFLRHYLYEYNQRDSRTQWNDILDNITDATGDVFLGVSMGCARCHDHKFDPIPNQDYYRLRAFFAPLMPRDDVPFVTPRELAEYNQKLEVWEKKTADIRAQIDELTKSKLERAAANQIKMFPPDLQEIMAKPQGEWTALEHQLADLIQRQVDIQESRALDSLKKSDKDDGKKYKELLKQLAAFDDLKPKPLPTGMSVTDAPGAPPVTTIPDDPSHTPIDPGFLSLLKPGEAEIMQISTAPHSSGRRTALANWMVDPNNRLTTRVMTNRVWQYHFGTGLVATSNDFGHMGEAPTHPELLDWLTSYFVEHNWSIKSLHRLIMNSKTYRLSAFHPNPGPAELKDPQNRLHWRGNIRRLNAEDIRDAALLISGELDTKLGGPSVSASQPRRSVYTIMKRNKQDEVLGAFDLPGGIQSTAKRDVTTTANQALLMLNGKWFLSRAKAMARTVKSESFNNDRELVSFLHQKTYGRKPEPAEIDLMLGFLKSQEKRVSAAAESQQQTYVGQITQNDAEAVKLGKGSTLNDLHLSPAHALPDEDFTIEATVKLDSIYENAAVNTIASHWTGNNKQQGWSLGVTSQKSAYKPRNLILQFVGKNKEGKLTYEVVPSNIHLELNKSYYVAATVDISETGESGIHFFVKALDSKEPVQTAAVKHQVVGDYRPGHDFILGGREKTSGSRWNGMLDNVRLSRAALTPEELLINKPELRPESVIGFWQFNTQQGLLKNSLADRLHLSAPAGSGGADARQQALVDLCHVMLNSNGFLYLD</sequence>
<evidence type="ECO:0000259" key="3">
    <source>
        <dbReference type="Pfam" id="PF07583"/>
    </source>
</evidence>
<keyword evidence="7" id="KW-1185">Reference proteome</keyword>
<dbReference type="Pfam" id="PF07583">
    <property type="entry name" value="PSCyt2"/>
    <property type="match status" value="1"/>
</dbReference>
<proteinExistence type="predicted"/>
<dbReference type="InterPro" id="IPR011429">
    <property type="entry name" value="Cyt_c_Planctomycete-type"/>
</dbReference>
<dbReference type="InterPro" id="IPR011444">
    <property type="entry name" value="DUF1549"/>
</dbReference>
<dbReference type="SUPFAM" id="SSF49899">
    <property type="entry name" value="Concanavalin A-like lectins/glucanases"/>
    <property type="match status" value="1"/>
</dbReference>
<dbReference type="SUPFAM" id="SSF46626">
    <property type="entry name" value="Cytochrome c"/>
    <property type="match status" value="1"/>
</dbReference>
<dbReference type="Proteomes" id="UP000427281">
    <property type="component" value="Chromosome"/>
</dbReference>
<dbReference type="InterPro" id="IPR013320">
    <property type="entry name" value="ConA-like_dom_sf"/>
</dbReference>
<dbReference type="InterPro" id="IPR036909">
    <property type="entry name" value="Cyt_c-like_dom_sf"/>
</dbReference>
<feature type="domain" description="Cytochrome C Planctomycete-type" evidence="5">
    <location>
        <begin position="56"/>
        <end position="112"/>
    </location>
</feature>
<dbReference type="EMBL" id="CP043930">
    <property type="protein sequence ID" value="QGQ23054.1"/>
    <property type="molecule type" value="Genomic_DNA"/>
</dbReference>
<keyword evidence="2" id="KW-0732">Signal</keyword>
<evidence type="ECO:0000256" key="1">
    <source>
        <dbReference type="SAM" id="Coils"/>
    </source>
</evidence>
<reference evidence="6 7" key="1">
    <citation type="submission" date="2019-09" db="EMBL/GenBank/DDBJ databases">
        <title>Gimesia benthica sp. nov., a novel bacterium isolated from deep-sea water of the Northwest Indian Ocean.</title>
        <authorList>
            <person name="Dai X."/>
        </authorList>
    </citation>
    <scope>NUCLEOTIDE SEQUENCE [LARGE SCALE GENOMIC DNA]</scope>
    <source>
        <strain evidence="6 7">E7</strain>
    </source>
</reference>
<gene>
    <name evidence="6" type="ORF">F1728_10400</name>
</gene>
<dbReference type="InterPro" id="IPR022655">
    <property type="entry name" value="DUF1553"/>
</dbReference>
<evidence type="ECO:0000313" key="7">
    <source>
        <dbReference type="Proteomes" id="UP000427281"/>
    </source>
</evidence>
<dbReference type="GO" id="GO:0020037">
    <property type="term" value="F:heme binding"/>
    <property type="evidence" value="ECO:0007669"/>
    <property type="project" value="InterPro"/>
</dbReference>
<dbReference type="Pfam" id="PF07635">
    <property type="entry name" value="PSCyt1"/>
    <property type="match status" value="1"/>
</dbReference>
<dbReference type="KEGG" id="gim:F1728_10400"/>
<feature type="signal peptide" evidence="2">
    <location>
        <begin position="1"/>
        <end position="25"/>
    </location>
</feature>
<feature type="chain" id="PRO_5026087044" evidence="2">
    <location>
        <begin position="26"/>
        <end position="1081"/>
    </location>
</feature>
<protein>
    <submittedName>
        <fullName evidence="6">DUF1549 domain-containing protein</fullName>
    </submittedName>
</protein>
<evidence type="ECO:0000259" key="5">
    <source>
        <dbReference type="Pfam" id="PF07635"/>
    </source>
</evidence>
<evidence type="ECO:0000259" key="4">
    <source>
        <dbReference type="Pfam" id="PF07587"/>
    </source>
</evidence>
<name>A0A6I6A9A7_9PLAN</name>
<dbReference type="GO" id="GO:0009055">
    <property type="term" value="F:electron transfer activity"/>
    <property type="evidence" value="ECO:0007669"/>
    <property type="project" value="InterPro"/>
</dbReference>
<accession>A0A6I6A9A7</accession>
<dbReference type="PANTHER" id="PTHR35889">
    <property type="entry name" value="CYCLOINULO-OLIGOSACCHARIDE FRUCTANOTRANSFERASE-RELATED"/>
    <property type="match status" value="1"/>
</dbReference>
<dbReference type="Pfam" id="PF13385">
    <property type="entry name" value="Laminin_G_3"/>
    <property type="match status" value="1"/>
</dbReference>
<organism evidence="6 7">
    <name type="scientific">Gimesia benthica</name>
    <dbReference type="NCBI Taxonomy" id="2608982"/>
    <lineage>
        <taxon>Bacteria</taxon>
        <taxon>Pseudomonadati</taxon>
        <taxon>Planctomycetota</taxon>
        <taxon>Planctomycetia</taxon>
        <taxon>Planctomycetales</taxon>
        <taxon>Planctomycetaceae</taxon>
        <taxon>Gimesia</taxon>
    </lineage>
</organism>
<feature type="domain" description="DUF1553" evidence="4">
    <location>
        <begin position="563"/>
        <end position="799"/>
    </location>
</feature>
<dbReference type="PANTHER" id="PTHR35889:SF3">
    <property type="entry name" value="F-BOX DOMAIN-CONTAINING PROTEIN"/>
    <property type="match status" value="1"/>
</dbReference>
<evidence type="ECO:0000256" key="2">
    <source>
        <dbReference type="SAM" id="SignalP"/>
    </source>
</evidence>
<keyword evidence="1" id="KW-0175">Coiled coil</keyword>
<evidence type="ECO:0000313" key="6">
    <source>
        <dbReference type="EMBL" id="QGQ23054.1"/>
    </source>
</evidence>